<evidence type="ECO:0000313" key="2">
    <source>
        <dbReference type="EMBL" id="CAD8097609.1"/>
    </source>
</evidence>
<feature type="compositionally biased region" description="Polar residues" evidence="1">
    <location>
        <begin position="240"/>
        <end position="263"/>
    </location>
</feature>
<dbReference type="Proteomes" id="UP000692954">
    <property type="component" value="Unassembled WGS sequence"/>
</dbReference>
<feature type="region of interest" description="Disordered" evidence="1">
    <location>
        <begin position="236"/>
        <end position="263"/>
    </location>
</feature>
<reference evidence="2" key="1">
    <citation type="submission" date="2021-01" db="EMBL/GenBank/DDBJ databases">
        <authorList>
            <consortium name="Genoscope - CEA"/>
            <person name="William W."/>
        </authorList>
    </citation>
    <scope>NUCLEOTIDE SEQUENCE</scope>
</reference>
<comment type="caution">
    <text evidence="2">The sequence shown here is derived from an EMBL/GenBank/DDBJ whole genome shotgun (WGS) entry which is preliminary data.</text>
</comment>
<proteinExistence type="predicted"/>
<sequence>MKQRYSISEPPCNKLEQLRQKFQKQLTKVNSKGYIGCCLGKLIQNNIGSRSSFIRNSYLEKQKSRNASEDDERNLLKSIQFDVQHAIKRYKQRIEQIAQLQIERNSMKSCSKELVQYFTTPQQDKFLESDTQEQTIRSLYDSQKSKQFINLSKDQIKQRKDILTNKKSDKTFKIIQAKQKKSRPVKSKLNDQSQTVIGVLKNQSLNKERILSQKSTRQQSVKEISLNLEQQRLTDRQSKRFNTSRQRNSALSSHFNQNIKPTL</sequence>
<protein>
    <submittedName>
        <fullName evidence="2">Uncharacterized protein</fullName>
    </submittedName>
</protein>
<dbReference type="EMBL" id="CAJJDN010000068">
    <property type="protein sequence ID" value="CAD8097609.1"/>
    <property type="molecule type" value="Genomic_DNA"/>
</dbReference>
<name>A0A8S1P3L1_9CILI</name>
<accession>A0A8S1P3L1</accession>
<keyword evidence="3" id="KW-1185">Reference proteome</keyword>
<gene>
    <name evidence="2" type="ORF">PSON_ATCC_30995.1.T0680236</name>
</gene>
<organism evidence="2 3">
    <name type="scientific">Paramecium sonneborni</name>
    <dbReference type="NCBI Taxonomy" id="65129"/>
    <lineage>
        <taxon>Eukaryota</taxon>
        <taxon>Sar</taxon>
        <taxon>Alveolata</taxon>
        <taxon>Ciliophora</taxon>
        <taxon>Intramacronucleata</taxon>
        <taxon>Oligohymenophorea</taxon>
        <taxon>Peniculida</taxon>
        <taxon>Parameciidae</taxon>
        <taxon>Paramecium</taxon>
    </lineage>
</organism>
<dbReference type="AlphaFoldDB" id="A0A8S1P3L1"/>
<dbReference type="OrthoDB" id="301535at2759"/>
<evidence type="ECO:0000256" key="1">
    <source>
        <dbReference type="SAM" id="MobiDB-lite"/>
    </source>
</evidence>
<evidence type="ECO:0000313" key="3">
    <source>
        <dbReference type="Proteomes" id="UP000692954"/>
    </source>
</evidence>